<evidence type="ECO:0000256" key="9">
    <source>
        <dbReference type="SAM" id="MobiDB-lite"/>
    </source>
</evidence>
<feature type="region of interest" description="Disordered" evidence="9">
    <location>
        <begin position="213"/>
        <end position="253"/>
    </location>
</feature>
<name>A0A5N6X714_9EURO</name>
<dbReference type="InterPro" id="IPR036890">
    <property type="entry name" value="HATPase_C_sf"/>
</dbReference>
<feature type="binding site" evidence="7">
    <location>
        <position position="32"/>
    </location>
    <ligand>
        <name>ATP</name>
        <dbReference type="ChEBI" id="CHEBI:30616"/>
    </ligand>
</feature>
<dbReference type="CDD" id="cd16927">
    <property type="entry name" value="HATPase_Hsp90-like"/>
    <property type="match status" value="1"/>
</dbReference>
<feature type="binding site" evidence="7">
    <location>
        <position position="78"/>
    </location>
    <ligand>
        <name>ATP</name>
        <dbReference type="ChEBI" id="CHEBI:30616"/>
    </ligand>
</feature>
<evidence type="ECO:0000313" key="11">
    <source>
        <dbReference type="EMBL" id="KAE8329004.1"/>
    </source>
</evidence>
<evidence type="ECO:0000256" key="1">
    <source>
        <dbReference type="ARBA" id="ARBA00004496"/>
    </source>
</evidence>
<evidence type="ECO:0000256" key="3">
    <source>
        <dbReference type="ARBA" id="ARBA00022490"/>
    </source>
</evidence>
<dbReference type="FunFam" id="3.30.565.10:FF:000001">
    <property type="entry name" value="Heat shock protein HSP 90-alpha"/>
    <property type="match status" value="1"/>
</dbReference>
<dbReference type="HAMAP" id="MF_00505">
    <property type="entry name" value="HSP90"/>
    <property type="match status" value="1"/>
</dbReference>
<dbReference type="PROSITE" id="PS00298">
    <property type="entry name" value="HSP90"/>
    <property type="match status" value="1"/>
</dbReference>
<feature type="binding site" evidence="7">
    <location>
        <position position="36"/>
    </location>
    <ligand>
        <name>ATP</name>
        <dbReference type="ChEBI" id="CHEBI:30616"/>
    </ligand>
</feature>
<dbReference type="GO" id="GO:0005524">
    <property type="term" value="F:ATP binding"/>
    <property type="evidence" value="ECO:0007669"/>
    <property type="project" value="UniProtKB-KW"/>
</dbReference>
<comment type="similarity">
    <text evidence="2">Belongs to the heat shock protein 90 family.</text>
</comment>
<dbReference type="AlphaFoldDB" id="A0A5N6X714"/>
<dbReference type="Pfam" id="PF13589">
    <property type="entry name" value="HATPase_c_3"/>
    <property type="match status" value="1"/>
</dbReference>
<dbReference type="InterPro" id="IPR001404">
    <property type="entry name" value="Hsp90_fam"/>
</dbReference>
<dbReference type="InterPro" id="IPR019805">
    <property type="entry name" value="Heat_shock_protein_90_CS"/>
</dbReference>
<dbReference type="EMBL" id="ML741782">
    <property type="protein sequence ID" value="KAE8329004.1"/>
    <property type="molecule type" value="Genomic_DNA"/>
</dbReference>
<dbReference type="PIRSF" id="PIRSF002583">
    <property type="entry name" value="Hsp90"/>
    <property type="match status" value="1"/>
</dbReference>
<evidence type="ECO:0000313" key="12">
    <source>
        <dbReference type="Proteomes" id="UP000325945"/>
    </source>
</evidence>
<feature type="binding site" evidence="7">
    <location>
        <position position="83"/>
    </location>
    <ligand>
        <name>ATP</name>
        <dbReference type="ChEBI" id="CHEBI:30616"/>
    </ligand>
</feature>
<sequence>MSETFEFQAEISQLLSLIINTVYSNKEIFLRELISNASDALDKIRYESLSDPSKLDSGKDLRIDIIPNKEAKTLTIRDTGIGMTKADLINNLGTIARSGTKQFMEALSAGADISMIGQFGVGFYSAYLVADRVTVISKHNDDEQYVWESAAGGTFTLTQDTEGEPLGRGTKMILHLKDEQTDYLNESRIKEVVRKHSEFISYPIYLHVLKETEKEVPDEEETKEEEGDEKKPKIEEVDEEEEKKEKKTKTVKESKIEEEELNKTKPIWTRNPADITQEEYAAFYKSLSNDWEDHLAVKHFSVEGQLEFRAILYIPKRAPFDLFETKKTKNNIKLYVRRVFITDDATDLIPEWLSFIKGVVDSEDLPLNLSRETLQQNKIMKVIKKNIVKKTLELFTEIAEDREQFDKFYSAFSKNIKLGVHEDAQNRQTLAKLLRYQSTKSGDEVTSLSDYVTRMPEHQKQIYYITGESIKAVAKSPFLDSLKQKNFEVLFLVDPIDEYAFTQLKEFDGKKLVDITKDFELEESEEEKAEREKEEKEFEGLAKSLKNILGDKVEKVVVSHKLVGSPCAIRTGQFGWSANMERIMKAQALRDTSMSSYMSSKKTFEISPKSAIIKELKKKVETDGESDRTVKSITQLLFETSLLVSGFTIDEPASFAERIHKLVSLGLNVDEEAETSEEKVAEEAPAAATGESSMEEVD</sequence>
<dbReference type="SUPFAM" id="SSF110942">
    <property type="entry name" value="HSP90 C-terminal domain"/>
    <property type="match status" value="1"/>
</dbReference>
<gene>
    <name evidence="11" type="ORF">BDV39DRAFT_173031</name>
</gene>
<feature type="binding site" evidence="7">
    <location>
        <position position="371"/>
    </location>
    <ligand>
        <name>ATP</name>
        <dbReference type="ChEBI" id="CHEBI:30616"/>
    </ligand>
</feature>
<dbReference type="Gene3D" id="3.40.50.11260">
    <property type="match status" value="1"/>
</dbReference>
<dbReference type="PANTHER" id="PTHR11528">
    <property type="entry name" value="HEAT SHOCK PROTEIN 90 FAMILY MEMBER"/>
    <property type="match status" value="1"/>
</dbReference>
<feature type="coiled-coil region" evidence="8">
    <location>
        <begin position="512"/>
        <end position="544"/>
    </location>
</feature>
<dbReference type="Gene3D" id="1.20.120.790">
    <property type="entry name" value="Heat shock protein 90, C-terminal domain"/>
    <property type="match status" value="1"/>
</dbReference>
<dbReference type="Pfam" id="PF00183">
    <property type="entry name" value="HSP90"/>
    <property type="match status" value="1"/>
</dbReference>
<keyword evidence="8" id="KW-0175">Coiled coil</keyword>
<dbReference type="GO" id="GO:0016887">
    <property type="term" value="F:ATP hydrolysis activity"/>
    <property type="evidence" value="ECO:0007669"/>
    <property type="project" value="InterPro"/>
</dbReference>
<dbReference type="Gene3D" id="3.30.565.10">
    <property type="entry name" value="Histidine kinase-like ATPase, C-terminal domain"/>
    <property type="match status" value="1"/>
</dbReference>
<feature type="binding site" evidence="7">
    <location>
        <begin position="118"/>
        <end position="123"/>
    </location>
    <ligand>
        <name>ATP</name>
        <dbReference type="ChEBI" id="CHEBI:30616"/>
    </ligand>
</feature>
<feature type="binding site" evidence="7">
    <location>
        <position position="91"/>
    </location>
    <ligand>
        <name>ATP</name>
        <dbReference type="ChEBI" id="CHEBI:30616"/>
    </ligand>
</feature>
<dbReference type="NCBIfam" id="NF003555">
    <property type="entry name" value="PRK05218.1"/>
    <property type="match status" value="1"/>
</dbReference>
<dbReference type="FunFam" id="3.40.50.11260:FF:000001">
    <property type="entry name" value="Heat shock protein 90 alpha"/>
    <property type="match status" value="1"/>
</dbReference>
<dbReference type="InterPro" id="IPR020568">
    <property type="entry name" value="Ribosomal_Su5_D2-typ_SF"/>
</dbReference>
<proteinExistence type="inferred from homology"/>
<dbReference type="SMART" id="SM00387">
    <property type="entry name" value="HATPase_c"/>
    <property type="match status" value="1"/>
</dbReference>
<feature type="binding site" evidence="7">
    <location>
        <position position="170"/>
    </location>
    <ligand>
        <name>ATP</name>
        <dbReference type="ChEBI" id="CHEBI:30616"/>
    </ligand>
</feature>
<evidence type="ECO:0000256" key="5">
    <source>
        <dbReference type="ARBA" id="ARBA00022840"/>
    </source>
</evidence>
<feature type="region of interest" description="Disordered" evidence="9">
    <location>
        <begin position="671"/>
        <end position="698"/>
    </location>
</feature>
<feature type="binding site" evidence="7">
    <location>
        <begin position="98"/>
        <end position="99"/>
    </location>
    <ligand>
        <name>ATP</name>
        <dbReference type="ChEBI" id="CHEBI:30616"/>
    </ligand>
</feature>
<evidence type="ECO:0000256" key="2">
    <source>
        <dbReference type="ARBA" id="ARBA00008239"/>
    </source>
</evidence>
<keyword evidence="3" id="KW-0963">Cytoplasm</keyword>
<feature type="compositionally biased region" description="Basic and acidic residues" evidence="9">
    <location>
        <begin position="243"/>
        <end position="253"/>
    </location>
</feature>
<keyword evidence="4 7" id="KW-0547">Nucleotide-binding</keyword>
<dbReference type="GO" id="GO:0051082">
    <property type="term" value="F:unfolded protein binding"/>
    <property type="evidence" value="ECO:0007669"/>
    <property type="project" value="InterPro"/>
</dbReference>
<dbReference type="FunFam" id="1.20.120.790:FF:000001">
    <property type="entry name" value="Heat shock protein 90 alpha"/>
    <property type="match status" value="1"/>
</dbReference>
<evidence type="ECO:0000256" key="7">
    <source>
        <dbReference type="PIRSR" id="PIRSR002583-1"/>
    </source>
</evidence>
<protein>
    <submittedName>
        <fullName evidence="11">Hsp90 protein-domain-containing protein</fullName>
    </submittedName>
</protein>
<organism evidence="11 12">
    <name type="scientific">Aspergillus sergii</name>
    <dbReference type="NCBI Taxonomy" id="1034303"/>
    <lineage>
        <taxon>Eukaryota</taxon>
        <taxon>Fungi</taxon>
        <taxon>Dikarya</taxon>
        <taxon>Ascomycota</taxon>
        <taxon>Pezizomycotina</taxon>
        <taxon>Eurotiomycetes</taxon>
        <taxon>Eurotiomycetidae</taxon>
        <taxon>Eurotiales</taxon>
        <taxon>Aspergillaceae</taxon>
        <taxon>Aspergillus</taxon>
        <taxon>Aspergillus subgen. Circumdati</taxon>
    </lineage>
</organism>
<evidence type="ECO:0000256" key="8">
    <source>
        <dbReference type="SAM" id="Coils"/>
    </source>
</evidence>
<evidence type="ECO:0000256" key="4">
    <source>
        <dbReference type="ARBA" id="ARBA00022741"/>
    </source>
</evidence>
<feature type="compositionally biased region" description="Acidic residues" evidence="9">
    <location>
        <begin position="216"/>
        <end position="227"/>
    </location>
</feature>
<evidence type="ECO:0000259" key="10">
    <source>
        <dbReference type="SMART" id="SM00387"/>
    </source>
</evidence>
<keyword evidence="5 7" id="KW-0067">ATP-binding</keyword>
<dbReference type="SUPFAM" id="SSF55874">
    <property type="entry name" value="ATPase domain of HSP90 chaperone/DNA topoisomerase II/histidine kinase"/>
    <property type="match status" value="1"/>
</dbReference>
<dbReference type="InterPro" id="IPR003594">
    <property type="entry name" value="HATPase_dom"/>
</dbReference>
<feature type="domain" description="Histidine kinase/HSP90-like ATPase" evidence="10">
    <location>
        <begin position="25"/>
        <end position="180"/>
    </location>
</feature>
<reference evidence="12" key="1">
    <citation type="submission" date="2019-04" db="EMBL/GenBank/DDBJ databases">
        <title>Friends and foes A comparative genomics studyof 23 Aspergillus species from section Flavi.</title>
        <authorList>
            <consortium name="DOE Joint Genome Institute"/>
            <person name="Kjaerbolling I."/>
            <person name="Vesth T."/>
            <person name="Frisvad J.C."/>
            <person name="Nybo J.L."/>
            <person name="Theobald S."/>
            <person name="Kildgaard S."/>
            <person name="Isbrandt T."/>
            <person name="Kuo A."/>
            <person name="Sato A."/>
            <person name="Lyhne E.K."/>
            <person name="Kogle M.E."/>
            <person name="Wiebenga A."/>
            <person name="Kun R.S."/>
            <person name="Lubbers R.J."/>
            <person name="Makela M.R."/>
            <person name="Barry K."/>
            <person name="Chovatia M."/>
            <person name="Clum A."/>
            <person name="Daum C."/>
            <person name="Haridas S."/>
            <person name="He G."/>
            <person name="LaButti K."/>
            <person name="Lipzen A."/>
            <person name="Mondo S."/>
            <person name="Riley R."/>
            <person name="Salamov A."/>
            <person name="Simmons B.A."/>
            <person name="Magnuson J.K."/>
            <person name="Henrissat B."/>
            <person name="Mortensen U.H."/>
            <person name="Larsen T.O."/>
            <person name="Devries R.P."/>
            <person name="Grigoriev I.V."/>
            <person name="Machida M."/>
            <person name="Baker S.E."/>
            <person name="Andersen M.R."/>
        </authorList>
    </citation>
    <scope>NUCLEOTIDE SEQUENCE [LARGE SCALE GENOMIC DNA]</scope>
    <source>
        <strain evidence="12">CBS 130017</strain>
    </source>
</reference>
<dbReference type="GO" id="GO:0140662">
    <property type="term" value="F:ATP-dependent protein folding chaperone"/>
    <property type="evidence" value="ECO:0007669"/>
    <property type="project" value="InterPro"/>
</dbReference>
<accession>A0A5N6X714</accession>
<dbReference type="FunFam" id="3.30.230.80:FF:000001">
    <property type="entry name" value="Heat shock protein 90 alpha"/>
    <property type="match status" value="1"/>
</dbReference>
<dbReference type="InterPro" id="IPR037196">
    <property type="entry name" value="HSP90_C"/>
</dbReference>
<dbReference type="InterPro" id="IPR020575">
    <property type="entry name" value="Hsp90_N"/>
</dbReference>
<comment type="subcellular location">
    <subcellularLocation>
        <location evidence="1">Cytoplasm</location>
    </subcellularLocation>
</comment>
<dbReference type="GO" id="GO:0005737">
    <property type="term" value="C:cytoplasm"/>
    <property type="evidence" value="ECO:0007669"/>
    <property type="project" value="UniProtKB-SubCell"/>
</dbReference>
<evidence type="ECO:0000256" key="6">
    <source>
        <dbReference type="ARBA" id="ARBA00023186"/>
    </source>
</evidence>
<keyword evidence="6" id="KW-0143">Chaperone</keyword>
<dbReference type="Gene3D" id="3.30.230.80">
    <property type="match status" value="1"/>
</dbReference>
<dbReference type="Proteomes" id="UP000325945">
    <property type="component" value="Unassembled WGS sequence"/>
</dbReference>
<keyword evidence="12" id="KW-1185">Reference proteome</keyword>
<dbReference type="SUPFAM" id="SSF54211">
    <property type="entry name" value="Ribosomal protein S5 domain 2-like"/>
    <property type="match status" value="1"/>
</dbReference>
<dbReference type="PRINTS" id="PR00775">
    <property type="entry name" value="HEATSHOCK90"/>
</dbReference>